<organism evidence="2 3">
    <name type="scientific">Acidicapsa dinghuensis</name>
    <dbReference type="NCBI Taxonomy" id="2218256"/>
    <lineage>
        <taxon>Bacteria</taxon>
        <taxon>Pseudomonadati</taxon>
        <taxon>Acidobacteriota</taxon>
        <taxon>Terriglobia</taxon>
        <taxon>Terriglobales</taxon>
        <taxon>Acidobacteriaceae</taxon>
        <taxon>Acidicapsa</taxon>
    </lineage>
</organism>
<dbReference type="EMBL" id="JBHSPH010000002">
    <property type="protein sequence ID" value="MFC5862076.1"/>
    <property type="molecule type" value="Genomic_DNA"/>
</dbReference>
<feature type="compositionally biased region" description="Low complexity" evidence="1">
    <location>
        <begin position="89"/>
        <end position="101"/>
    </location>
</feature>
<feature type="region of interest" description="Disordered" evidence="1">
    <location>
        <begin position="89"/>
        <end position="195"/>
    </location>
</feature>
<comment type="caution">
    <text evidence="2">The sequence shown here is derived from an EMBL/GenBank/DDBJ whole genome shotgun (WGS) entry which is preliminary data.</text>
</comment>
<dbReference type="RefSeq" id="WP_263338143.1">
    <property type="nucleotide sequence ID" value="NZ_JAGSYH010000004.1"/>
</dbReference>
<dbReference type="Proteomes" id="UP001596091">
    <property type="component" value="Unassembled WGS sequence"/>
</dbReference>
<keyword evidence="3" id="KW-1185">Reference proteome</keyword>
<feature type="compositionally biased region" description="Acidic residues" evidence="1">
    <location>
        <begin position="167"/>
        <end position="195"/>
    </location>
</feature>
<proteinExistence type="predicted"/>
<feature type="compositionally biased region" description="Low complexity" evidence="1">
    <location>
        <begin position="145"/>
        <end position="165"/>
    </location>
</feature>
<name>A0ABW1ECQ1_9BACT</name>
<accession>A0ABW1ECQ1</accession>
<evidence type="ECO:0000256" key="1">
    <source>
        <dbReference type="SAM" id="MobiDB-lite"/>
    </source>
</evidence>
<dbReference type="NCBIfam" id="TIGR03741">
    <property type="entry name" value="PRTRC_E"/>
    <property type="match status" value="1"/>
</dbReference>
<sequence>MFKELAPLLQQRSLVILANPLEGDVIRVIVMPKRLNDSENAALSTPVSVTGTPAELDEQLPSTLTQFVGAHLDLKNTLEIAKEEMAEAAKAARQGAKAKTASKPETSGSPGAKTAETKPAKEAVKPEQPKKPAIPTTANLFDFGAAPTAASVAAAPATTSAAAPVESSDDAQDDEEILAEIAENEPSDDELDPAA</sequence>
<evidence type="ECO:0000313" key="3">
    <source>
        <dbReference type="Proteomes" id="UP001596091"/>
    </source>
</evidence>
<reference evidence="3" key="1">
    <citation type="journal article" date="2019" name="Int. J. Syst. Evol. Microbiol.">
        <title>The Global Catalogue of Microorganisms (GCM) 10K type strain sequencing project: providing services to taxonomists for standard genome sequencing and annotation.</title>
        <authorList>
            <consortium name="The Broad Institute Genomics Platform"/>
            <consortium name="The Broad Institute Genome Sequencing Center for Infectious Disease"/>
            <person name="Wu L."/>
            <person name="Ma J."/>
        </authorList>
    </citation>
    <scope>NUCLEOTIDE SEQUENCE [LARGE SCALE GENOMIC DNA]</scope>
    <source>
        <strain evidence="3">JCM 4087</strain>
    </source>
</reference>
<protein>
    <submittedName>
        <fullName evidence="2">PRTRC system protein E</fullName>
    </submittedName>
</protein>
<evidence type="ECO:0000313" key="2">
    <source>
        <dbReference type="EMBL" id="MFC5862076.1"/>
    </source>
</evidence>
<dbReference type="InterPro" id="IPR022273">
    <property type="entry name" value="PRTRC_protein-E"/>
</dbReference>
<feature type="compositionally biased region" description="Basic and acidic residues" evidence="1">
    <location>
        <begin position="115"/>
        <end position="130"/>
    </location>
</feature>
<gene>
    <name evidence="2" type="ORF">ACFPT7_07210</name>
</gene>